<organism evidence="1 2">
    <name type="scientific">Comamonas thiooxydans</name>
    <dbReference type="NCBI Taxonomy" id="363952"/>
    <lineage>
        <taxon>Bacteria</taxon>
        <taxon>Pseudomonadati</taxon>
        <taxon>Pseudomonadota</taxon>
        <taxon>Betaproteobacteria</taxon>
        <taxon>Burkholderiales</taxon>
        <taxon>Comamonadaceae</taxon>
        <taxon>Comamonas</taxon>
    </lineage>
</organism>
<protein>
    <submittedName>
        <fullName evidence="1">Uncharacterized protein</fullName>
    </submittedName>
</protein>
<sequence>MDHQNVTFSSLNDLFEVDTSPLSTEDEVDPQASNQTELPEIRSVLLSGQDWEDMTRIYSTVELTETPSGHTASVKAKQYGGFLYTVFSIAYGGWNEINAWQLLPESLYEGDTCIEIDWEKVRARKRHGYSYLGLKVKVAGKVMVCAKPVNFLRSLPTVKPLSMEEALAYDIQCRRAGWRPHLFGTQAKVTWRKLAGHPVVIYELDGKDSRTALIWKHRGVIQEFSISRAEKDLNFDTETEQIDAPESAAELASKTFGKRQKRDTEGHAVQAALF</sequence>
<reference evidence="1 2" key="1">
    <citation type="submission" date="2013-09" db="EMBL/GenBank/DDBJ databases">
        <title>High correlation between genotypes and phenotypes of environmental bacteria Comamonas testosteroni strains.</title>
        <authorList>
            <person name="Liu L."/>
            <person name="Zhu W."/>
            <person name="Xia X."/>
            <person name="Xu B."/>
            <person name="Luo M."/>
            <person name="Wang G."/>
        </authorList>
    </citation>
    <scope>NUCLEOTIDE SEQUENCE [LARGE SCALE GENOMIC DNA]</scope>
    <source>
        <strain evidence="1 2">JL14</strain>
    </source>
</reference>
<name>A0A0E3BA92_9BURK</name>
<dbReference type="Proteomes" id="UP000029567">
    <property type="component" value="Unassembled WGS sequence"/>
</dbReference>
<accession>A0A0E3BA92</accession>
<evidence type="ECO:0000313" key="1">
    <source>
        <dbReference type="EMBL" id="KGG87408.1"/>
    </source>
</evidence>
<dbReference type="EMBL" id="AWTN01000108">
    <property type="protein sequence ID" value="KGG87408.1"/>
    <property type="molecule type" value="Genomic_DNA"/>
</dbReference>
<dbReference type="AlphaFoldDB" id="A0A0E3BA92"/>
<proteinExistence type="predicted"/>
<evidence type="ECO:0000313" key="2">
    <source>
        <dbReference type="Proteomes" id="UP000029567"/>
    </source>
</evidence>
<dbReference type="RefSeq" id="WP_034381970.1">
    <property type="nucleotide sequence ID" value="NZ_AWTN01000108.1"/>
</dbReference>
<comment type="caution">
    <text evidence="1">The sequence shown here is derived from an EMBL/GenBank/DDBJ whole genome shotgun (WGS) entry which is preliminary data.</text>
</comment>
<gene>
    <name evidence="1" type="ORF">P245_20305</name>
</gene>